<comment type="caution">
    <text evidence="1">The sequence shown here is derived from an EMBL/GenBank/DDBJ whole genome shotgun (WGS) entry which is preliminary data.</text>
</comment>
<evidence type="ECO:0000313" key="2">
    <source>
        <dbReference type="Proteomes" id="UP001446871"/>
    </source>
</evidence>
<keyword evidence="2" id="KW-1185">Reference proteome</keyword>
<evidence type="ECO:0000313" key="1">
    <source>
        <dbReference type="EMBL" id="KAK8067650.1"/>
    </source>
</evidence>
<reference evidence="1 2" key="1">
    <citation type="submission" date="2023-01" db="EMBL/GenBank/DDBJ databases">
        <title>Analysis of 21 Apiospora genomes using comparative genomics revels a genus with tremendous synthesis potential of carbohydrate active enzymes and secondary metabolites.</title>
        <authorList>
            <person name="Sorensen T."/>
        </authorList>
    </citation>
    <scope>NUCLEOTIDE SEQUENCE [LARGE SCALE GENOMIC DNA]</scope>
    <source>
        <strain evidence="1 2">CBS 83171</strain>
    </source>
</reference>
<dbReference type="Proteomes" id="UP001446871">
    <property type="component" value="Unassembled WGS sequence"/>
</dbReference>
<evidence type="ECO:0008006" key="3">
    <source>
        <dbReference type="Google" id="ProtNLM"/>
    </source>
</evidence>
<gene>
    <name evidence="1" type="ORF">PG996_006762</name>
</gene>
<organism evidence="1 2">
    <name type="scientific">Apiospora saccharicola</name>
    <dbReference type="NCBI Taxonomy" id="335842"/>
    <lineage>
        <taxon>Eukaryota</taxon>
        <taxon>Fungi</taxon>
        <taxon>Dikarya</taxon>
        <taxon>Ascomycota</taxon>
        <taxon>Pezizomycotina</taxon>
        <taxon>Sordariomycetes</taxon>
        <taxon>Xylariomycetidae</taxon>
        <taxon>Amphisphaeriales</taxon>
        <taxon>Apiosporaceae</taxon>
        <taxon>Apiospora</taxon>
    </lineage>
</organism>
<protein>
    <recommendedName>
        <fullName evidence="3">F-box domain-containing protein</fullName>
    </recommendedName>
</protein>
<dbReference type="EMBL" id="JAQQWM010000004">
    <property type="protein sequence ID" value="KAK8067650.1"/>
    <property type="molecule type" value="Genomic_DNA"/>
</dbReference>
<name>A0ABR1V8X3_9PEZI</name>
<accession>A0ABR1V8X3</accession>
<proteinExistence type="predicted"/>
<sequence>MDALSFEIISLIRDNLGRFEYLARYSTISRRWQAVVETRTFANVFVHDLGNFQALFSSPYRRAALRGIDLSVDMPVYGWSRVHQRQKHLAFLYAITSLLDLLNAWDQELRNDVRSGATSLGPIKLQVSACHGLDPKKSQDDYNNKILNLDTWGRTEAWKRYFEFDKEDVGSMVKVPYVSQLDILSDVGENNYFHQVIYVRR</sequence>